<evidence type="ECO:0000313" key="17">
    <source>
        <dbReference type="Proteomes" id="UP000192980"/>
    </source>
</evidence>
<dbReference type="Proteomes" id="UP000192980">
    <property type="component" value="Unassembled WGS sequence"/>
</dbReference>
<evidence type="ECO:0000256" key="2">
    <source>
        <dbReference type="ARBA" id="ARBA00022448"/>
    </source>
</evidence>
<dbReference type="PANTHER" id="PTHR32552">
    <property type="entry name" value="FERRICHROME IRON RECEPTOR-RELATED"/>
    <property type="match status" value="1"/>
</dbReference>
<keyword evidence="17" id="KW-1185">Reference proteome</keyword>
<dbReference type="InterPro" id="IPR012910">
    <property type="entry name" value="Plug_dom"/>
</dbReference>
<dbReference type="SUPFAM" id="SSF49464">
    <property type="entry name" value="Carboxypeptidase regulatory domain-like"/>
    <property type="match status" value="1"/>
</dbReference>
<evidence type="ECO:0000256" key="13">
    <source>
        <dbReference type="RuleBase" id="RU003357"/>
    </source>
</evidence>
<dbReference type="InterPro" id="IPR037066">
    <property type="entry name" value="Plug_dom_sf"/>
</dbReference>
<dbReference type="EMBL" id="FXAU01000002">
    <property type="protein sequence ID" value="SMG25455.1"/>
    <property type="molecule type" value="Genomic_DNA"/>
</dbReference>
<keyword evidence="2 12" id="KW-0813">Transport</keyword>
<protein>
    <submittedName>
        <fullName evidence="16">TonB-linked outer membrane protein, SusC/RagA family</fullName>
    </submittedName>
</protein>
<dbReference type="NCBIfam" id="TIGR04057">
    <property type="entry name" value="SusC_RagA_signa"/>
    <property type="match status" value="1"/>
</dbReference>
<keyword evidence="6" id="KW-0732">Signal</keyword>
<accession>A0A1X7JC29</accession>
<comment type="similarity">
    <text evidence="12 13">Belongs to the TonB-dependent receptor family.</text>
</comment>
<evidence type="ECO:0000256" key="9">
    <source>
        <dbReference type="ARBA" id="ARBA00023077"/>
    </source>
</evidence>
<evidence type="ECO:0000256" key="1">
    <source>
        <dbReference type="ARBA" id="ARBA00004571"/>
    </source>
</evidence>
<dbReference type="Pfam" id="PF07715">
    <property type="entry name" value="Plug"/>
    <property type="match status" value="1"/>
</dbReference>
<dbReference type="InterPro" id="IPR039426">
    <property type="entry name" value="TonB-dep_rcpt-like"/>
</dbReference>
<dbReference type="Gene3D" id="2.40.170.20">
    <property type="entry name" value="TonB-dependent receptor, beta-barrel domain"/>
    <property type="match status" value="1"/>
</dbReference>
<evidence type="ECO:0000259" key="14">
    <source>
        <dbReference type="Pfam" id="PF00593"/>
    </source>
</evidence>
<evidence type="ECO:0000256" key="3">
    <source>
        <dbReference type="ARBA" id="ARBA00022452"/>
    </source>
</evidence>
<evidence type="ECO:0000256" key="12">
    <source>
        <dbReference type="PROSITE-ProRule" id="PRU01360"/>
    </source>
</evidence>
<dbReference type="PANTHER" id="PTHR32552:SF68">
    <property type="entry name" value="FERRICHROME OUTER MEMBRANE TRANSPORTER_PHAGE RECEPTOR"/>
    <property type="match status" value="1"/>
</dbReference>
<dbReference type="NCBIfam" id="TIGR04056">
    <property type="entry name" value="OMP_RagA_SusC"/>
    <property type="match status" value="1"/>
</dbReference>
<dbReference type="PROSITE" id="PS52016">
    <property type="entry name" value="TONB_DEPENDENT_REC_3"/>
    <property type="match status" value="1"/>
</dbReference>
<dbReference type="Gene3D" id="2.60.40.1120">
    <property type="entry name" value="Carboxypeptidase-like, regulatory domain"/>
    <property type="match status" value="1"/>
</dbReference>
<reference evidence="16 17" key="1">
    <citation type="submission" date="2017-04" db="EMBL/GenBank/DDBJ databases">
        <authorList>
            <person name="Afonso C.L."/>
            <person name="Miller P.J."/>
            <person name="Scott M.A."/>
            <person name="Spackman E."/>
            <person name="Goraichik I."/>
            <person name="Dimitrov K.M."/>
            <person name="Suarez D.L."/>
            <person name="Swayne D.E."/>
        </authorList>
    </citation>
    <scope>NUCLEOTIDE SEQUENCE [LARGE SCALE GENOMIC DNA]</scope>
    <source>
        <strain evidence="16 17">DSM 22418</strain>
    </source>
</reference>
<dbReference type="GO" id="GO:0009279">
    <property type="term" value="C:cell outer membrane"/>
    <property type="evidence" value="ECO:0007669"/>
    <property type="project" value="UniProtKB-SubCell"/>
</dbReference>
<comment type="subcellular location">
    <subcellularLocation>
        <location evidence="1 12">Cell outer membrane</location>
        <topology evidence="1 12">Multi-pass membrane protein</topology>
    </subcellularLocation>
</comment>
<evidence type="ECO:0000256" key="4">
    <source>
        <dbReference type="ARBA" id="ARBA00022496"/>
    </source>
</evidence>
<dbReference type="InterPro" id="IPR023997">
    <property type="entry name" value="TonB-dep_OMP_SusC/RagA_CS"/>
</dbReference>
<keyword evidence="8" id="KW-0406">Ion transport</keyword>
<dbReference type="InterPro" id="IPR008969">
    <property type="entry name" value="CarboxyPept-like_regulatory"/>
</dbReference>
<dbReference type="InterPro" id="IPR023996">
    <property type="entry name" value="TonB-dep_OMP_SusC/RagA"/>
</dbReference>
<dbReference type="FunFam" id="2.170.130.10:FF:000023">
    <property type="entry name" value="SusC/RagA family TonB-linked outer membrane protein"/>
    <property type="match status" value="1"/>
</dbReference>
<keyword evidence="7" id="KW-0408">Iron</keyword>
<dbReference type="GO" id="GO:0015344">
    <property type="term" value="F:siderophore uptake transmembrane transporter activity"/>
    <property type="evidence" value="ECO:0007669"/>
    <property type="project" value="TreeGrafter"/>
</dbReference>
<dbReference type="InterPro" id="IPR036942">
    <property type="entry name" value="Beta-barrel_TonB_sf"/>
</dbReference>
<evidence type="ECO:0000256" key="8">
    <source>
        <dbReference type="ARBA" id="ARBA00023065"/>
    </source>
</evidence>
<evidence type="ECO:0000256" key="7">
    <source>
        <dbReference type="ARBA" id="ARBA00023004"/>
    </source>
</evidence>
<evidence type="ECO:0000256" key="6">
    <source>
        <dbReference type="ARBA" id="ARBA00022729"/>
    </source>
</evidence>
<gene>
    <name evidence="16" type="ORF">SAMN05660862_1726</name>
</gene>
<keyword evidence="4" id="KW-0410">Iron transport</keyword>
<evidence type="ECO:0000256" key="11">
    <source>
        <dbReference type="ARBA" id="ARBA00023237"/>
    </source>
</evidence>
<dbReference type="Pfam" id="PF00593">
    <property type="entry name" value="TonB_dep_Rec_b-barrel"/>
    <property type="match status" value="1"/>
</dbReference>
<feature type="domain" description="TonB-dependent receptor-like beta-barrel" evidence="14">
    <location>
        <begin position="429"/>
        <end position="872"/>
    </location>
</feature>
<keyword evidence="3 12" id="KW-1134">Transmembrane beta strand</keyword>
<feature type="domain" description="TonB-dependent receptor plug" evidence="15">
    <location>
        <begin position="139"/>
        <end position="262"/>
    </location>
</feature>
<evidence type="ECO:0000256" key="5">
    <source>
        <dbReference type="ARBA" id="ARBA00022692"/>
    </source>
</evidence>
<evidence type="ECO:0000313" key="16">
    <source>
        <dbReference type="EMBL" id="SMG25455.1"/>
    </source>
</evidence>
<keyword evidence="11 12" id="KW-0998">Cell outer membrane</keyword>
<organism evidence="16 17">
    <name type="scientific">Sphingobacterium psychroaquaticum</name>
    <dbReference type="NCBI Taxonomy" id="561061"/>
    <lineage>
        <taxon>Bacteria</taxon>
        <taxon>Pseudomonadati</taxon>
        <taxon>Bacteroidota</taxon>
        <taxon>Sphingobacteriia</taxon>
        <taxon>Sphingobacteriales</taxon>
        <taxon>Sphingobacteriaceae</taxon>
        <taxon>Sphingobacterium</taxon>
    </lineage>
</organism>
<evidence type="ECO:0000256" key="10">
    <source>
        <dbReference type="ARBA" id="ARBA00023136"/>
    </source>
</evidence>
<keyword evidence="5 12" id="KW-0812">Transmembrane</keyword>
<dbReference type="AlphaFoldDB" id="A0A1X7JC29"/>
<dbReference type="STRING" id="561061.SAMN05660862_1726"/>
<dbReference type="Gene3D" id="2.170.130.10">
    <property type="entry name" value="TonB-dependent receptor, plug domain"/>
    <property type="match status" value="1"/>
</dbReference>
<name>A0A1X7JC29_9SPHI</name>
<keyword evidence="10 12" id="KW-0472">Membrane</keyword>
<sequence>MLNFDKLKQIRGGLLMLPLSFLATGYNVAYARVDIGRLDASYIQSQQTVTGTVRDISTGAPIGGVTIKVKGMGAGTQTDREGKFSLNAGASDILVASFIGYQEQEVMLSGKSSIVIELSSVDKNIEEVVVTALGIKREKKSLGYSTTTVGGEQFTEARDPNLGNALSGKVAGVSVAGNATGMGGSSRVVIRGNASLTGNNQPLYIVDGIPLDNQSSGSAGQWGGLDMGDGLNSINADDIASIQVLKGAAASALYGYRGGNGVIMITTKSGKAQPGLGIDVNNNFTVNTIYDYRDFQSVYGQGNQGLKPSTQSSAFQTYDQSWGARLDGSNAMNALGNTYAYSGVDNWKNFYRTGLTNQTSVAVSGSDEKSSFRLGLNNIYDGSILPNANSNQRGINLNTTYKITPRVQLGLNANYMFEFVKNRANLSDGNGNTNASLLYLANSYDVRWLEAAVDGQGRELQPGNNVYFNNPYFLQYNKSNNSTRKRLTGGLNLRYDITDWLYAQGAITRDGYTLGFKQIQPKGASADPNGYINEYSKEFEETNFNYLIGAKKKVGDFSIGATIGGNSQTTKWEQWGTDGGIRPFIVGGVYNTGNVTASTRTFKKLYEEYKVNSVYGTADFGFRDYLFLNLTGRNDWFSTLDPNNNSYFYPSASLSYVFTDHLTLPTWMNMGKLRLSRASASNGTSPYETALMYKTQSFDLNGQPLGTIENETVPNPNLKPVRIAEWEAGLNMEFFNNRLGFDVALYQKTTTDDIAKVTTSTGSGFSAAIKNIGKIRNQGVEALIYGDIIRSADFKWKGSVNFAFNDSEVQYLGEQDRLSIEGAVSRSGNASIQNIVGMSYGQIVGFKYKTDANGNRIFNKDGLPVRSSDVAVLGNGVYRFTGGFRNDFSYKGFTLGMLLDVKLGAKMFSGTNLNLYGTGLQKATLEGREGGIVGQGVTETGEVNTKSVDAQTYWKHVVNENFTEEFVYDAGFVKLREVSFGYSLPSSMLTKTPFRGASFSLVGRNLWTIHKSTPNIDPESAYNNGNGQGLELNGYPFTRNVGFNLNLKF</sequence>
<dbReference type="SUPFAM" id="SSF56935">
    <property type="entry name" value="Porins"/>
    <property type="match status" value="1"/>
</dbReference>
<dbReference type="RefSeq" id="WP_234991147.1">
    <property type="nucleotide sequence ID" value="NZ_FXAU01000002.1"/>
</dbReference>
<proteinExistence type="inferred from homology"/>
<keyword evidence="9 13" id="KW-0798">TonB box</keyword>
<evidence type="ECO:0000259" key="15">
    <source>
        <dbReference type="Pfam" id="PF07715"/>
    </source>
</evidence>
<dbReference type="InterPro" id="IPR000531">
    <property type="entry name" value="Beta-barrel_TonB"/>
</dbReference>
<dbReference type="Pfam" id="PF13715">
    <property type="entry name" value="CarbopepD_reg_2"/>
    <property type="match status" value="1"/>
</dbReference>